<feature type="coiled-coil region" evidence="1">
    <location>
        <begin position="92"/>
        <end position="125"/>
    </location>
</feature>
<evidence type="ECO:0000256" key="2">
    <source>
        <dbReference type="SAM" id="MobiDB-lite"/>
    </source>
</evidence>
<name>K3XB48_GLOUD</name>
<dbReference type="HOGENOM" id="CLU_111877_0_0_1"/>
<reference evidence="3" key="3">
    <citation type="submission" date="2015-02" db="UniProtKB">
        <authorList>
            <consortium name="EnsemblProtists"/>
        </authorList>
    </citation>
    <scope>IDENTIFICATION</scope>
    <source>
        <strain evidence="3">DAOM BR144</strain>
    </source>
</reference>
<protein>
    <submittedName>
        <fullName evidence="3">Uncharacterized protein</fullName>
    </submittedName>
</protein>
<accession>K3XB48</accession>
<dbReference type="eggNOG" id="ENOG502R6JQ">
    <property type="taxonomic scope" value="Eukaryota"/>
</dbReference>
<feature type="region of interest" description="Disordered" evidence="2">
    <location>
        <begin position="1"/>
        <end position="62"/>
    </location>
</feature>
<evidence type="ECO:0000313" key="4">
    <source>
        <dbReference type="Proteomes" id="UP000019132"/>
    </source>
</evidence>
<dbReference type="EnsemblProtists" id="PYU1_T014447">
    <property type="protein sequence ID" value="PYU1_T014447"/>
    <property type="gene ID" value="PYU1_G014416"/>
</dbReference>
<dbReference type="EMBL" id="GL376589">
    <property type="status" value="NOT_ANNOTATED_CDS"/>
    <property type="molecule type" value="Genomic_DNA"/>
</dbReference>
<keyword evidence="4" id="KW-1185">Reference proteome</keyword>
<sequence length="215" mass="24581">MASMPTTSASDSGILTRESDVRVSSSRAISNTNNSAPVDDDDSEEMLLDEEPQPHEIATDPSLRCRYPSKHCLRQRTTKKTGALHSMCAFHRAKANRNQRRLEKRKRFLKDEQRLQRQMDQQQQLLRLVHPDHSDMMAPTTFMLPPIVSPENDLSSSYCYEMQWAPSHMAAAHHSPREVEMLGAHFEPFRNPVPLFKEDLEELSALVDITVVDVQ</sequence>
<evidence type="ECO:0000256" key="1">
    <source>
        <dbReference type="SAM" id="Coils"/>
    </source>
</evidence>
<dbReference type="AlphaFoldDB" id="K3XB48"/>
<evidence type="ECO:0000313" key="3">
    <source>
        <dbReference type="EnsemblProtists" id="PYU1_T014447"/>
    </source>
</evidence>
<dbReference type="InParanoid" id="K3XB48"/>
<dbReference type="Proteomes" id="UP000019132">
    <property type="component" value="Unassembled WGS sequence"/>
</dbReference>
<reference evidence="4" key="1">
    <citation type="journal article" date="2010" name="Genome Biol.">
        <title>Genome sequence of the necrotrophic plant pathogen Pythium ultimum reveals original pathogenicity mechanisms and effector repertoire.</title>
        <authorList>
            <person name="Levesque C.A."/>
            <person name="Brouwer H."/>
            <person name="Cano L."/>
            <person name="Hamilton J.P."/>
            <person name="Holt C."/>
            <person name="Huitema E."/>
            <person name="Raffaele S."/>
            <person name="Robideau G.P."/>
            <person name="Thines M."/>
            <person name="Win J."/>
            <person name="Zerillo M.M."/>
            <person name="Beakes G.W."/>
            <person name="Boore J.L."/>
            <person name="Busam D."/>
            <person name="Dumas B."/>
            <person name="Ferriera S."/>
            <person name="Fuerstenberg S.I."/>
            <person name="Gachon C.M."/>
            <person name="Gaulin E."/>
            <person name="Govers F."/>
            <person name="Grenville-Briggs L."/>
            <person name="Horner N."/>
            <person name="Hostetler J."/>
            <person name="Jiang R.H."/>
            <person name="Johnson J."/>
            <person name="Krajaejun T."/>
            <person name="Lin H."/>
            <person name="Meijer H.J."/>
            <person name="Moore B."/>
            <person name="Morris P."/>
            <person name="Phuntmart V."/>
            <person name="Puiu D."/>
            <person name="Shetty J."/>
            <person name="Stajich J.E."/>
            <person name="Tripathy S."/>
            <person name="Wawra S."/>
            <person name="van West P."/>
            <person name="Whitty B.R."/>
            <person name="Coutinho P.M."/>
            <person name="Henrissat B."/>
            <person name="Martin F."/>
            <person name="Thomas P.D."/>
            <person name="Tyler B.M."/>
            <person name="De Vries R.P."/>
            <person name="Kamoun S."/>
            <person name="Yandell M."/>
            <person name="Tisserat N."/>
            <person name="Buell C.R."/>
        </authorList>
    </citation>
    <scope>NUCLEOTIDE SEQUENCE</scope>
    <source>
        <strain evidence="4">DAOM:BR144</strain>
    </source>
</reference>
<reference evidence="4" key="2">
    <citation type="submission" date="2010-04" db="EMBL/GenBank/DDBJ databases">
        <authorList>
            <person name="Buell R."/>
            <person name="Hamilton J."/>
            <person name="Hostetler J."/>
        </authorList>
    </citation>
    <scope>NUCLEOTIDE SEQUENCE [LARGE SCALE GENOMIC DNA]</scope>
    <source>
        <strain evidence="4">DAOM:BR144</strain>
    </source>
</reference>
<feature type="compositionally biased region" description="Polar residues" evidence="2">
    <location>
        <begin position="1"/>
        <end position="13"/>
    </location>
</feature>
<dbReference type="VEuPathDB" id="FungiDB:PYU1_G014416"/>
<feature type="compositionally biased region" description="Polar residues" evidence="2">
    <location>
        <begin position="22"/>
        <end position="36"/>
    </location>
</feature>
<proteinExistence type="predicted"/>
<feature type="compositionally biased region" description="Acidic residues" evidence="2">
    <location>
        <begin position="38"/>
        <end position="51"/>
    </location>
</feature>
<dbReference type="OMA" id="KQEPSMT"/>
<organism evidence="3 4">
    <name type="scientific">Globisporangium ultimum (strain ATCC 200006 / CBS 805.95 / DAOM BR144)</name>
    <name type="common">Pythium ultimum</name>
    <dbReference type="NCBI Taxonomy" id="431595"/>
    <lineage>
        <taxon>Eukaryota</taxon>
        <taxon>Sar</taxon>
        <taxon>Stramenopiles</taxon>
        <taxon>Oomycota</taxon>
        <taxon>Peronosporomycetes</taxon>
        <taxon>Pythiales</taxon>
        <taxon>Pythiaceae</taxon>
        <taxon>Globisporangium</taxon>
    </lineage>
</organism>
<keyword evidence="1" id="KW-0175">Coiled coil</keyword>